<dbReference type="STRING" id="254406.SAMN04488042_101827"/>
<dbReference type="InterPro" id="IPR037257">
    <property type="entry name" value="T2SS_E_N_sf"/>
</dbReference>
<feature type="transmembrane region" description="Helical" evidence="7">
    <location>
        <begin position="181"/>
        <end position="202"/>
    </location>
</feature>
<dbReference type="Gene3D" id="3.90.550.10">
    <property type="entry name" value="Spore Coat Polysaccharide Biosynthesis Protein SpsA, Chain A"/>
    <property type="match status" value="1"/>
</dbReference>
<dbReference type="AlphaFoldDB" id="A0A1I4J2P2"/>
<dbReference type="GO" id="GO:0016757">
    <property type="term" value="F:glycosyltransferase activity"/>
    <property type="evidence" value="ECO:0007669"/>
    <property type="project" value="UniProtKB-KW"/>
</dbReference>
<evidence type="ECO:0000256" key="7">
    <source>
        <dbReference type="SAM" id="Phobius"/>
    </source>
</evidence>
<feature type="transmembrane region" description="Helical" evidence="7">
    <location>
        <begin position="500"/>
        <end position="521"/>
    </location>
</feature>
<evidence type="ECO:0000256" key="1">
    <source>
        <dbReference type="ARBA" id="ARBA00004141"/>
    </source>
</evidence>
<dbReference type="GO" id="GO:0016020">
    <property type="term" value="C:membrane"/>
    <property type="evidence" value="ECO:0007669"/>
    <property type="project" value="UniProtKB-SubCell"/>
</dbReference>
<evidence type="ECO:0000259" key="8">
    <source>
        <dbReference type="Pfam" id="PF05157"/>
    </source>
</evidence>
<dbReference type="PANTHER" id="PTHR43867">
    <property type="entry name" value="CELLULOSE SYNTHASE CATALYTIC SUBUNIT A [UDP-FORMING]"/>
    <property type="match status" value="1"/>
</dbReference>
<dbReference type="Pfam" id="PF13641">
    <property type="entry name" value="Glyco_tranf_2_3"/>
    <property type="match status" value="1"/>
</dbReference>
<keyword evidence="10" id="KW-1185">Reference proteome</keyword>
<dbReference type="Proteomes" id="UP000199144">
    <property type="component" value="Unassembled WGS sequence"/>
</dbReference>
<evidence type="ECO:0000256" key="5">
    <source>
        <dbReference type="ARBA" id="ARBA00022989"/>
    </source>
</evidence>
<evidence type="ECO:0000313" key="9">
    <source>
        <dbReference type="EMBL" id="SFL60336.1"/>
    </source>
</evidence>
<keyword evidence="3" id="KW-0808">Transferase</keyword>
<reference evidence="9 10" key="1">
    <citation type="submission" date="2016-10" db="EMBL/GenBank/DDBJ databases">
        <authorList>
            <person name="de Groot N.N."/>
        </authorList>
    </citation>
    <scope>NUCLEOTIDE SEQUENCE [LARGE SCALE GENOMIC DNA]</scope>
    <source>
        <strain evidence="9 10">DSM 15283</strain>
    </source>
</reference>
<dbReference type="InterPro" id="IPR029044">
    <property type="entry name" value="Nucleotide-diphossugar_trans"/>
</dbReference>
<comment type="subcellular location">
    <subcellularLocation>
        <location evidence="1">Membrane</location>
        <topology evidence="1">Multi-pass membrane protein</topology>
    </subcellularLocation>
</comment>
<dbReference type="InterPro" id="IPR007831">
    <property type="entry name" value="T2SS_GspE_N"/>
</dbReference>
<feature type="transmembrane region" description="Helical" evidence="7">
    <location>
        <begin position="208"/>
        <end position="227"/>
    </location>
</feature>
<proteinExistence type="predicted"/>
<name>A0A1I4J2P2_9RHOB</name>
<keyword evidence="2" id="KW-0328">Glycosyltransferase</keyword>
<keyword evidence="6 7" id="KW-0472">Membrane</keyword>
<dbReference type="PANTHER" id="PTHR43867:SF2">
    <property type="entry name" value="CELLULOSE SYNTHASE CATALYTIC SUBUNIT A [UDP-FORMING]"/>
    <property type="match status" value="1"/>
</dbReference>
<protein>
    <recommendedName>
        <fullName evidence="8">Type II secretion system protein GspE N-terminal domain-containing protein</fullName>
    </recommendedName>
</protein>
<keyword evidence="4 7" id="KW-0812">Transmembrane</keyword>
<dbReference type="Pfam" id="PF05157">
    <property type="entry name" value="MshEN"/>
    <property type="match status" value="1"/>
</dbReference>
<dbReference type="SUPFAM" id="SSF53448">
    <property type="entry name" value="Nucleotide-diphospho-sugar transferases"/>
    <property type="match status" value="1"/>
</dbReference>
<keyword evidence="5 7" id="KW-1133">Transmembrane helix</keyword>
<feature type="transmembrane region" description="Helical" evidence="7">
    <location>
        <begin position="573"/>
        <end position="595"/>
    </location>
</feature>
<evidence type="ECO:0000313" key="10">
    <source>
        <dbReference type="Proteomes" id="UP000199144"/>
    </source>
</evidence>
<feature type="transmembrane region" description="Helical" evidence="7">
    <location>
        <begin position="541"/>
        <end position="566"/>
    </location>
</feature>
<dbReference type="InterPro" id="IPR050321">
    <property type="entry name" value="Glycosyltr_2/OpgH_subfam"/>
</dbReference>
<evidence type="ECO:0000256" key="2">
    <source>
        <dbReference type="ARBA" id="ARBA00022676"/>
    </source>
</evidence>
<evidence type="ECO:0000256" key="3">
    <source>
        <dbReference type="ARBA" id="ARBA00022679"/>
    </source>
</evidence>
<gene>
    <name evidence="9" type="ORF">SAMN04488042_101827</name>
</gene>
<evidence type="ECO:0000256" key="4">
    <source>
        <dbReference type="ARBA" id="ARBA00022692"/>
    </source>
</evidence>
<organism evidence="9 10">
    <name type="scientific">Shimia aestuarii</name>
    <dbReference type="NCBI Taxonomy" id="254406"/>
    <lineage>
        <taxon>Bacteria</taxon>
        <taxon>Pseudomonadati</taxon>
        <taxon>Pseudomonadota</taxon>
        <taxon>Alphaproteobacteria</taxon>
        <taxon>Rhodobacterales</taxon>
        <taxon>Roseobacteraceae</taxon>
    </lineage>
</organism>
<sequence length="626" mass="70751">MRVFREALPPRQDDHMPLGRDLIEHDLITPWQLFYALRAQRRWQATLSDILRSRGWISDHDLRNRQAARFATHQVDLTREPPDPRLASHLPPHLCLKYCLVPWAIEDGVLTLAIGRADRFEEIRPQLPPDLRSANLVVAPEDQVMQYLSVTHRKALTTLAETRVAPQFSCRGWDIRTPPRTALLLGLLACAALMLLFLPGLLFAGVMAWALLSLLIAAVMKNTALILHMMPRKNPPLPPPSSLAPLPRISVMVPLFREKEIAHALIRRLTRLTYPRALLDVVLVLEEKDTLTRQTIAQTRLPRWMRVVQVPAGSGLTTKPRALNYALDFCKGDIIGIWDAEDAPAKDQLEQVARHFAHAAPDVACLQGVLDYYNPYTNWLSRCFTIEYATWFRIVLPGLARMGLAVPLGGTTLFLRRAAIEHVGGWDAHNVTEDADLGYRLARFGYRTELMHTVTQEEANCRPIAWIRQRSRWLKGFMITYLVHMRAPRQLWRDLGPRKFFGFHMVFMTTLTQFVLAPLIWSFWGAALGFGHPLAETLPPAVIGGIAALMISAGIMSALIALTSILGQGRERLYPFVLTMAFYFPLATLAAYKALIELLIIPYYWDKTAHGKTAEGTQAHTSFSSE</sequence>
<accession>A0A1I4J2P2</accession>
<dbReference type="SUPFAM" id="SSF160246">
    <property type="entry name" value="EspE N-terminal domain-like"/>
    <property type="match status" value="1"/>
</dbReference>
<evidence type="ECO:0000256" key="6">
    <source>
        <dbReference type="ARBA" id="ARBA00023136"/>
    </source>
</evidence>
<feature type="domain" description="Type II secretion system protein GspE N-terminal" evidence="8">
    <location>
        <begin position="74"/>
        <end position="149"/>
    </location>
</feature>
<dbReference type="EMBL" id="FOTQ01000001">
    <property type="protein sequence ID" value="SFL60336.1"/>
    <property type="molecule type" value="Genomic_DNA"/>
</dbReference>